<reference evidence="3 4" key="1">
    <citation type="submission" date="2017-08" db="EMBL/GenBank/DDBJ databases">
        <title>Acidophilic green algal genome provides insights into adaptation to an acidic environment.</title>
        <authorList>
            <person name="Hirooka S."/>
            <person name="Hirose Y."/>
            <person name="Kanesaki Y."/>
            <person name="Higuchi S."/>
            <person name="Fujiwara T."/>
            <person name="Onuma R."/>
            <person name="Era A."/>
            <person name="Ohbayashi R."/>
            <person name="Uzuka A."/>
            <person name="Nozaki H."/>
            <person name="Yoshikawa H."/>
            <person name="Miyagishima S.Y."/>
        </authorList>
    </citation>
    <scope>NUCLEOTIDE SEQUENCE [LARGE SCALE GENOMIC DNA]</scope>
    <source>
        <strain evidence="3 4">NIES-2499</strain>
    </source>
</reference>
<evidence type="ECO:0000256" key="1">
    <source>
        <dbReference type="SAM" id="MobiDB-lite"/>
    </source>
</evidence>
<gene>
    <name evidence="3" type="ORF">CEUSTIGMA_g9678.t1</name>
</gene>
<evidence type="ECO:0000313" key="3">
    <source>
        <dbReference type="EMBL" id="GAX82250.1"/>
    </source>
</evidence>
<feature type="transmembrane region" description="Helical" evidence="2">
    <location>
        <begin position="124"/>
        <end position="146"/>
    </location>
</feature>
<dbReference type="Proteomes" id="UP000232323">
    <property type="component" value="Unassembled WGS sequence"/>
</dbReference>
<dbReference type="EMBL" id="BEGY01000077">
    <property type="protein sequence ID" value="GAX82250.1"/>
    <property type="molecule type" value="Genomic_DNA"/>
</dbReference>
<organism evidence="3 4">
    <name type="scientific">Chlamydomonas eustigma</name>
    <dbReference type="NCBI Taxonomy" id="1157962"/>
    <lineage>
        <taxon>Eukaryota</taxon>
        <taxon>Viridiplantae</taxon>
        <taxon>Chlorophyta</taxon>
        <taxon>core chlorophytes</taxon>
        <taxon>Chlorophyceae</taxon>
        <taxon>CS clade</taxon>
        <taxon>Chlamydomonadales</taxon>
        <taxon>Chlamydomonadaceae</taxon>
        <taxon>Chlamydomonas</taxon>
    </lineage>
</organism>
<keyword evidence="2" id="KW-0472">Membrane</keyword>
<feature type="compositionally biased region" description="Polar residues" evidence="1">
    <location>
        <begin position="69"/>
        <end position="81"/>
    </location>
</feature>
<name>A0A250XHH1_9CHLO</name>
<dbReference type="AlphaFoldDB" id="A0A250XHH1"/>
<proteinExistence type="predicted"/>
<feature type="region of interest" description="Disordered" evidence="1">
    <location>
        <begin position="37"/>
        <end position="119"/>
    </location>
</feature>
<accession>A0A250XHH1</accession>
<evidence type="ECO:0000313" key="4">
    <source>
        <dbReference type="Proteomes" id="UP000232323"/>
    </source>
</evidence>
<feature type="compositionally biased region" description="Low complexity" evidence="1">
    <location>
        <begin position="97"/>
        <end position="107"/>
    </location>
</feature>
<comment type="caution">
    <text evidence="3">The sequence shown here is derived from an EMBL/GenBank/DDBJ whole genome shotgun (WGS) entry which is preliminary data.</text>
</comment>
<sequence length="175" mass="17780">MLCNSQCLVSKVTTKQTCGVLKTSSAYPLQKRTLASSNGIVPDPTFVGRPGGGASRTVPSSPDNEDSKASTLQGTLPSSDATMVMDRPSGAGGRGVSPDASSSSVRSEQSRQDDGEQAPSSVQMLLMGLGYVAIVGVAFLAHGMIFKKSSSIGAEKLATVATTPAGAAKSGIRSK</sequence>
<protein>
    <submittedName>
        <fullName evidence="3">Uncharacterized protein</fullName>
    </submittedName>
</protein>
<keyword evidence="2" id="KW-0812">Transmembrane</keyword>
<keyword evidence="2" id="KW-1133">Transmembrane helix</keyword>
<evidence type="ECO:0000256" key="2">
    <source>
        <dbReference type="SAM" id="Phobius"/>
    </source>
</evidence>
<keyword evidence="4" id="KW-1185">Reference proteome</keyword>